<comment type="caution">
    <text evidence="1">The sequence shown here is derived from an EMBL/GenBank/DDBJ whole genome shotgun (WGS) entry which is preliminary data.</text>
</comment>
<sequence>MFPNIQLYNKVRVHHRHFALKEFHGHHRKGHILNFKNMSLSIFSVANSISYEALKSDVPGVAFSAETG</sequence>
<reference evidence="1" key="1">
    <citation type="journal article" date="2023" name="Insect Mol. Biol.">
        <title>Genome sequencing provides insights into the evolution of gene families encoding plant cell wall-degrading enzymes in longhorned beetles.</title>
        <authorList>
            <person name="Shin N.R."/>
            <person name="Okamura Y."/>
            <person name="Kirsch R."/>
            <person name="Pauchet Y."/>
        </authorList>
    </citation>
    <scope>NUCLEOTIDE SEQUENCE</scope>
    <source>
        <strain evidence="1">AMC_N1</strain>
    </source>
</reference>
<proteinExistence type="predicted"/>
<protein>
    <submittedName>
        <fullName evidence="1">Uncharacterized protein</fullName>
    </submittedName>
</protein>
<evidence type="ECO:0000313" key="2">
    <source>
        <dbReference type="Proteomes" id="UP001162162"/>
    </source>
</evidence>
<organism evidence="1 2">
    <name type="scientific">Aromia moschata</name>
    <dbReference type="NCBI Taxonomy" id="1265417"/>
    <lineage>
        <taxon>Eukaryota</taxon>
        <taxon>Metazoa</taxon>
        <taxon>Ecdysozoa</taxon>
        <taxon>Arthropoda</taxon>
        <taxon>Hexapoda</taxon>
        <taxon>Insecta</taxon>
        <taxon>Pterygota</taxon>
        <taxon>Neoptera</taxon>
        <taxon>Endopterygota</taxon>
        <taxon>Coleoptera</taxon>
        <taxon>Polyphaga</taxon>
        <taxon>Cucujiformia</taxon>
        <taxon>Chrysomeloidea</taxon>
        <taxon>Cerambycidae</taxon>
        <taxon>Cerambycinae</taxon>
        <taxon>Callichromatini</taxon>
        <taxon>Aromia</taxon>
    </lineage>
</organism>
<evidence type="ECO:0000313" key="1">
    <source>
        <dbReference type="EMBL" id="KAJ8960529.1"/>
    </source>
</evidence>
<dbReference type="Proteomes" id="UP001162162">
    <property type="component" value="Unassembled WGS sequence"/>
</dbReference>
<dbReference type="EMBL" id="JAPWTK010000008">
    <property type="protein sequence ID" value="KAJ8960529.1"/>
    <property type="molecule type" value="Genomic_DNA"/>
</dbReference>
<name>A0AAV8ZBK0_9CUCU</name>
<keyword evidence="2" id="KW-1185">Reference proteome</keyword>
<gene>
    <name evidence="1" type="ORF">NQ318_013817</name>
</gene>
<dbReference type="AlphaFoldDB" id="A0AAV8ZBK0"/>
<accession>A0AAV8ZBK0</accession>